<dbReference type="GO" id="GO:0005737">
    <property type="term" value="C:cytoplasm"/>
    <property type="evidence" value="ECO:0007669"/>
    <property type="project" value="UniProtKB-SubCell"/>
</dbReference>
<dbReference type="GO" id="GO:0044183">
    <property type="term" value="F:protein folding chaperone"/>
    <property type="evidence" value="ECO:0007669"/>
    <property type="project" value="InterPro"/>
</dbReference>
<dbReference type="GO" id="GO:0051087">
    <property type="term" value="F:protein-folding chaperone binding"/>
    <property type="evidence" value="ECO:0007669"/>
    <property type="project" value="TreeGrafter"/>
</dbReference>
<evidence type="ECO:0000256" key="4">
    <source>
        <dbReference type="RuleBase" id="RU000535"/>
    </source>
</evidence>
<dbReference type="Proteomes" id="UP000557842">
    <property type="component" value="Unassembled WGS sequence"/>
</dbReference>
<dbReference type="PANTHER" id="PTHR10772">
    <property type="entry name" value="10 KDA HEAT SHOCK PROTEIN"/>
    <property type="match status" value="1"/>
</dbReference>
<dbReference type="SMR" id="A0A5L4IFF1"/>
<dbReference type="EMBL" id="AABQDW010000008">
    <property type="protein sequence ID" value="EAI5408146.1"/>
    <property type="molecule type" value="Genomic_DNA"/>
</dbReference>
<protein>
    <recommendedName>
        <fullName evidence="3">Co-chaperonin GroES</fullName>
    </recommendedName>
    <alternativeName>
        <fullName evidence="3">10 kDa chaperonin</fullName>
    </alternativeName>
    <alternativeName>
        <fullName evidence="3">Chaperonin-10</fullName>
        <shortName evidence="3">Cpn10</shortName>
    </alternativeName>
</protein>
<dbReference type="Pfam" id="PF00166">
    <property type="entry name" value="Cpn10"/>
    <property type="match status" value="1"/>
</dbReference>
<evidence type="ECO:0000256" key="3">
    <source>
        <dbReference type="HAMAP-Rule" id="MF_00580"/>
    </source>
</evidence>
<dbReference type="CDD" id="cd00320">
    <property type="entry name" value="cpn10"/>
    <property type="match status" value="1"/>
</dbReference>
<dbReference type="GO" id="GO:0051082">
    <property type="term" value="F:unfolded protein binding"/>
    <property type="evidence" value="ECO:0007669"/>
    <property type="project" value="TreeGrafter"/>
</dbReference>
<proteinExistence type="inferred from homology"/>
<comment type="subunit">
    <text evidence="3">Heptamer of 7 subunits arranged in a ring. Interacts with the chaperonin GroEL.</text>
</comment>
<accession>A0A5L4IFF1</accession>
<dbReference type="FunFam" id="2.30.33.40:FF:000001">
    <property type="entry name" value="10 kDa chaperonin"/>
    <property type="match status" value="1"/>
</dbReference>
<keyword evidence="7" id="KW-1185">Reference proteome</keyword>
<sequence length="87" mass="9404">MKFEPLGKRVLVEREEEVKTTASGIIIPDNASKEKPSKGKVVAASKEAEGVSVGDIVVFAKYAGSEISLEDKKYLVLNLEDILGVIK</sequence>
<keyword evidence="3" id="KW-0963">Cytoplasm</keyword>
<dbReference type="Gene3D" id="2.30.33.40">
    <property type="entry name" value="GroES chaperonin"/>
    <property type="match status" value="1"/>
</dbReference>
<dbReference type="GO" id="GO:0005524">
    <property type="term" value="F:ATP binding"/>
    <property type="evidence" value="ECO:0007669"/>
    <property type="project" value="InterPro"/>
</dbReference>
<comment type="similarity">
    <text evidence="1 3 4">Belongs to the GroES chaperonin family.</text>
</comment>
<dbReference type="SMART" id="SM00883">
    <property type="entry name" value="Cpn10"/>
    <property type="match status" value="1"/>
</dbReference>
<organism evidence="5 8">
    <name type="scientific">Campylobacter fetus</name>
    <dbReference type="NCBI Taxonomy" id="196"/>
    <lineage>
        <taxon>Bacteria</taxon>
        <taxon>Pseudomonadati</taxon>
        <taxon>Campylobacterota</taxon>
        <taxon>Epsilonproteobacteria</taxon>
        <taxon>Campylobacterales</taxon>
        <taxon>Campylobacteraceae</taxon>
        <taxon>Campylobacter</taxon>
    </lineage>
</organism>
<evidence type="ECO:0000256" key="2">
    <source>
        <dbReference type="ARBA" id="ARBA00023186"/>
    </source>
</evidence>
<dbReference type="PRINTS" id="PR00297">
    <property type="entry name" value="CHAPERONIN10"/>
</dbReference>
<evidence type="ECO:0000313" key="6">
    <source>
        <dbReference type="EMBL" id="EAI8859704.1"/>
    </source>
</evidence>
<dbReference type="GO" id="GO:0046872">
    <property type="term" value="F:metal ion binding"/>
    <property type="evidence" value="ECO:0007669"/>
    <property type="project" value="TreeGrafter"/>
</dbReference>
<dbReference type="InterPro" id="IPR011032">
    <property type="entry name" value="GroES-like_sf"/>
</dbReference>
<dbReference type="RefSeq" id="WP_002849112.1">
    <property type="nucleotide sequence ID" value="NZ_AABUZP020000005.1"/>
</dbReference>
<dbReference type="HAMAP" id="MF_00580">
    <property type="entry name" value="CH10"/>
    <property type="match status" value="1"/>
</dbReference>
<dbReference type="PANTHER" id="PTHR10772:SF58">
    <property type="entry name" value="CO-CHAPERONIN GROES"/>
    <property type="match status" value="1"/>
</dbReference>
<comment type="subcellular location">
    <subcellularLocation>
        <location evidence="3">Cytoplasm</location>
    </subcellularLocation>
</comment>
<dbReference type="InterPro" id="IPR037124">
    <property type="entry name" value="Chaperonin_GroES_sf"/>
</dbReference>
<dbReference type="AlphaFoldDB" id="A0A5L4IFF1"/>
<gene>
    <name evidence="3" type="primary">groES</name>
    <name evidence="3" type="synonym">groS</name>
    <name evidence="5" type="ORF">BVH53_05460</name>
    <name evidence="6" type="ORF">CX802_07685</name>
</gene>
<dbReference type="InterPro" id="IPR020818">
    <property type="entry name" value="Chaperonin_GroES"/>
</dbReference>
<evidence type="ECO:0000256" key="1">
    <source>
        <dbReference type="ARBA" id="ARBA00006975"/>
    </source>
</evidence>
<dbReference type="GeneID" id="61064540"/>
<reference evidence="5 8" key="1">
    <citation type="submission" date="2018-05" db="EMBL/GenBank/DDBJ databases">
        <authorList>
            <consortium name="PulseNet: The National Subtyping Network for Foodborne Disease Surveillance"/>
            <person name="Tarr C.L."/>
            <person name="Trees E."/>
            <person name="Katz L.S."/>
            <person name="Carleton-Romer H.A."/>
            <person name="Stroika S."/>
            <person name="Kucerova Z."/>
            <person name="Roache K.F."/>
            <person name="Sabol A.L."/>
            <person name="Besser J."/>
            <person name="Gerner-Smidt P."/>
        </authorList>
    </citation>
    <scope>NUCLEOTIDE SEQUENCE [LARGE SCALE GENOMIC DNA]</scope>
    <source>
        <strain evidence="5 8">2016D-0221</strain>
        <strain evidence="6 7">PNUSAC001503</strain>
    </source>
</reference>
<keyword evidence="2 3" id="KW-0143">Chaperone</keyword>
<dbReference type="SUPFAM" id="SSF50129">
    <property type="entry name" value="GroES-like"/>
    <property type="match status" value="1"/>
</dbReference>
<evidence type="ECO:0000313" key="5">
    <source>
        <dbReference type="EMBL" id="EAI5408146.1"/>
    </source>
</evidence>
<evidence type="ECO:0000313" key="8">
    <source>
        <dbReference type="Proteomes" id="UP000557842"/>
    </source>
</evidence>
<dbReference type="EMBL" id="AABTCC010000025">
    <property type="protein sequence ID" value="EAI8859704.1"/>
    <property type="molecule type" value="Genomic_DNA"/>
</dbReference>
<dbReference type="NCBIfam" id="NF001537">
    <property type="entry name" value="PRK00364.3-3"/>
    <property type="match status" value="1"/>
</dbReference>
<evidence type="ECO:0000313" key="7">
    <source>
        <dbReference type="Proteomes" id="UP000535509"/>
    </source>
</evidence>
<comment type="caution">
    <text evidence="5">The sequence shown here is derived from an EMBL/GenBank/DDBJ whole genome shotgun (WGS) entry which is preliminary data.</text>
</comment>
<dbReference type="Proteomes" id="UP000535509">
    <property type="component" value="Unassembled WGS sequence"/>
</dbReference>
<dbReference type="OMA" id="IMAVMAP"/>
<comment type="function">
    <text evidence="3 4">Together with the chaperonin GroEL, plays an essential role in assisting protein folding. The GroEL-GroES system forms a nano-cage that allows encapsulation of the non-native substrate proteins and provides a physical environment optimized to promote and accelerate protein folding. GroES binds to the apical surface of the GroEL ring, thereby capping the opening of the GroEL channel.</text>
</comment>
<name>A0A5L4IFF1_CAMFE</name>